<dbReference type="Proteomes" id="UP000626844">
    <property type="component" value="Unassembled WGS sequence"/>
</dbReference>
<feature type="signal peptide" evidence="1">
    <location>
        <begin position="1"/>
        <end position="20"/>
    </location>
</feature>
<evidence type="ECO:0008006" key="4">
    <source>
        <dbReference type="Google" id="ProtNLM"/>
    </source>
</evidence>
<evidence type="ECO:0000313" key="2">
    <source>
        <dbReference type="EMBL" id="MBD1380162.1"/>
    </source>
</evidence>
<evidence type="ECO:0000313" key="3">
    <source>
        <dbReference type="Proteomes" id="UP000626844"/>
    </source>
</evidence>
<comment type="caution">
    <text evidence="2">The sequence shown here is derived from an EMBL/GenBank/DDBJ whole genome shotgun (WGS) entry which is preliminary data.</text>
</comment>
<gene>
    <name evidence="2" type="ORF">IC621_07965</name>
</gene>
<keyword evidence="1" id="KW-0732">Signal</keyword>
<accession>A0A926RXI3</accession>
<evidence type="ECO:0000256" key="1">
    <source>
        <dbReference type="SAM" id="SignalP"/>
    </source>
</evidence>
<dbReference type="PROSITE" id="PS51257">
    <property type="entry name" value="PROKAR_LIPOPROTEIN"/>
    <property type="match status" value="1"/>
</dbReference>
<proteinExistence type="predicted"/>
<sequence length="167" mass="19001">MRKLICFIIILSFTILSACAMSENEFTPLAVEQTESAFKKDAHQVNQETKVFSYFLPDTFKVETKKDSNVLLNQKGQQYILFVNSNEEMTSKRSYETLTQTNKEPVIDETMEEEKRFGYLVVKKIEGSMYEVTVGIGGAKITTESKANDVPDNAEQMMDIAKSIQIK</sequence>
<name>A0A926RXI3_9BACI</name>
<reference evidence="2" key="1">
    <citation type="submission" date="2020-09" db="EMBL/GenBank/DDBJ databases">
        <title>A novel bacterium of genus Bacillus, isolated from South China Sea.</title>
        <authorList>
            <person name="Huang H."/>
            <person name="Mo K."/>
            <person name="Hu Y."/>
        </authorList>
    </citation>
    <scope>NUCLEOTIDE SEQUENCE</scope>
    <source>
        <strain evidence="2">IB182487</strain>
    </source>
</reference>
<organism evidence="2 3">
    <name type="scientific">Metabacillus arenae</name>
    <dbReference type="NCBI Taxonomy" id="2771434"/>
    <lineage>
        <taxon>Bacteria</taxon>
        <taxon>Bacillati</taxon>
        <taxon>Bacillota</taxon>
        <taxon>Bacilli</taxon>
        <taxon>Bacillales</taxon>
        <taxon>Bacillaceae</taxon>
        <taxon>Metabacillus</taxon>
    </lineage>
</organism>
<keyword evidence="3" id="KW-1185">Reference proteome</keyword>
<dbReference type="RefSeq" id="WP_191157511.1">
    <property type="nucleotide sequence ID" value="NZ_JACXAI010000007.1"/>
</dbReference>
<dbReference type="AlphaFoldDB" id="A0A926RXI3"/>
<protein>
    <recommendedName>
        <fullName evidence="4">DUF4367 domain-containing protein</fullName>
    </recommendedName>
</protein>
<dbReference type="EMBL" id="JACXAI010000007">
    <property type="protein sequence ID" value="MBD1380162.1"/>
    <property type="molecule type" value="Genomic_DNA"/>
</dbReference>
<feature type="chain" id="PRO_5036744482" description="DUF4367 domain-containing protein" evidence="1">
    <location>
        <begin position="21"/>
        <end position="167"/>
    </location>
</feature>